<evidence type="ECO:0000259" key="1">
    <source>
        <dbReference type="PROSITE" id="PS50878"/>
    </source>
</evidence>
<dbReference type="InterPro" id="IPR043502">
    <property type="entry name" value="DNA/RNA_pol_sf"/>
</dbReference>
<dbReference type="InterPro" id="IPR000477">
    <property type="entry name" value="RT_dom"/>
</dbReference>
<dbReference type="InterPro" id="IPR052055">
    <property type="entry name" value="Hepadnavirus_pol/RT"/>
</dbReference>
<reference evidence="2" key="1">
    <citation type="submission" date="2019-08" db="EMBL/GenBank/DDBJ databases">
        <title>The improved chromosome-level genome for the pearl oyster Pinctada fucata martensii using PacBio sequencing and Hi-C.</title>
        <authorList>
            <person name="Zheng Z."/>
        </authorList>
    </citation>
    <scope>NUCLEOTIDE SEQUENCE</scope>
    <source>
        <strain evidence="2">ZZ-2019</strain>
        <tissue evidence="2">Adductor muscle</tissue>
    </source>
</reference>
<dbReference type="PANTHER" id="PTHR33050:SF8">
    <property type="entry name" value="REVERSE TRANSCRIPTASE DOMAIN-CONTAINING PROTEIN"/>
    <property type="match status" value="1"/>
</dbReference>
<feature type="domain" description="Reverse transcriptase" evidence="1">
    <location>
        <begin position="76"/>
        <end position="272"/>
    </location>
</feature>
<dbReference type="Proteomes" id="UP001186944">
    <property type="component" value="Unassembled WGS sequence"/>
</dbReference>
<evidence type="ECO:0000313" key="3">
    <source>
        <dbReference type="Proteomes" id="UP001186944"/>
    </source>
</evidence>
<dbReference type="PROSITE" id="PS50878">
    <property type="entry name" value="RT_POL"/>
    <property type="match status" value="1"/>
</dbReference>
<dbReference type="EMBL" id="VSWD01000004">
    <property type="protein sequence ID" value="KAK3104845.1"/>
    <property type="molecule type" value="Genomic_DNA"/>
</dbReference>
<comment type="caution">
    <text evidence="2">The sequence shown here is derived from an EMBL/GenBank/DDBJ whole genome shotgun (WGS) entry which is preliminary data.</text>
</comment>
<protein>
    <recommendedName>
        <fullName evidence="1">Reverse transcriptase domain-containing protein</fullName>
    </recommendedName>
</protein>
<dbReference type="AlphaFoldDB" id="A0AA89C944"/>
<organism evidence="2 3">
    <name type="scientific">Pinctada imbricata</name>
    <name type="common">Atlantic pearl-oyster</name>
    <name type="synonym">Pinctada martensii</name>
    <dbReference type="NCBI Taxonomy" id="66713"/>
    <lineage>
        <taxon>Eukaryota</taxon>
        <taxon>Metazoa</taxon>
        <taxon>Spiralia</taxon>
        <taxon>Lophotrochozoa</taxon>
        <taxon>Mollusca</taxon>
        <taxon>Bivalvia</taxon>
        <taxon>Autobranchia</taxon>
        <taxon>Pteriomorphia</taxon>
        <taxon>Pterioida</taxon>
        <taxon>Pterioidea</taxon>
        <taxon>Pteriidae</taxon>
        <taxon>Pinctada</taxon>
    </lineage>
</organism>
<dbReference type="CDD" id="cd09275">
    <property type="entry name" value="RNase_HI_RT_DIRS1"/>
    <property type="match status" value="1"/>
</dbReference>
<name>A0AA89C944_PINIB</name>
<accession>A0AA89C944</accession>
<dbReference type="Pfam" id="PF00078">
    <property type="entry name" value="RVT_1"/>
    <property type="match status" value="1"/>
</dbReference>
<gene>
    <name evidence="2" type="ORF">FSP39_011535</name>
</gene>
<evidence type="ECO:0000313" key="2">
    <source>
        <dbReference type="EMBL" id="KAK3104845.1"/>
    </source>
</evidence>
<dbReference type="Gene3D" id="3.30.70.270">
    <property type="match status" value="1"/>
</dbReference>
<dbReference type="Gene3D" id="3.10.10.10">
    <property type="entry name" value="HIV Type 1 Reverse Transcriptase, subunit A, domain 1"/>
    <property type="match status" value="1"/>
</dbReference>
<dbReference type="CDD" id="cd03714">
    <property type="entry name" value="RT_DIRS1"/>
    <property type="match status" value="1"/>
</dbReference>
<dbReference type="InterPro" id="IPR043128">
    <property type="entry name" value="Rev_trsase/Diguanyl_cyclase"/>
</dbReference>
<keyword evidence="3" id="KW-1185">Reference proteome</keyword>
<sequence>MKGYSPINIDNLTKMLNIYPNKKMAEFLEDGFKNGFSLQYTGPRFHYFSKNLKSAEQAQDIVLQKINKEIHAGRVAGPFGYLPISNLRVSPLGLVPKKGGDFRLIHHLSYPKHGSVNDFTPDEYCTVHYASIDDAVDLIRKLGQKALLAKSDIKSAFRLLPVWPGDFELLGFSFKEQFYFDKCLPFGSSISCSLFEKFSTFIHWAVDRSMSLPSSQIIHYLDDFLFCAKHGTTQCHELMRKFNEICQELGVPIAEDKTEGPTTRLTFLGIEFDTINMTMKLPAEKLREITEKIQSMLLKKKTTLNDLQSLIGSLNFACRVVNPGRAFLRRLIDATISVHKAHHRIRVSESMKDDLKAWLEFFTNYHGITVMPDQLWISTEQLEFFTDSAGGKYRGFGIYFQGHWAYATWPSSWVDSGLMRNITFLELLPVVTAVIIWGQYLENKKVVFHIDNLSVVQIINKKSSKDPCVMRLIRKLVICTLHRNILIRAEHIPGIFNDIADAISRCQWDKFRRLAPQADPRPTPVPQEIWTI</sequence>
<dbReference type="PANTHER" id="PTHR33050">
    <property type="entry name" value="REVERSE TRANSCRIPTASE DOMAIN-CONTAINING PROTEIN"/>
    <property type="match status" value="1"/>
</dbReference>
<dbReference type="SUPFAM" id="SSF56672">
    <property type="entry name" value="DNA/RNA polymerases"/>
    <property type="match status" value="1"/>
</dbReference>
<proteinExistence type="predicted"/>